<comment type="caution">
    <text evidence="2">The sequence shown here is derived from an EMBL/GenBank/DDBJ whole genome shotgun (WGS) entry which is preliminary data.</text>
</comment>
<gene>
    <name evidence="2" type="ORF">LEP1GSC105_4293</name>
</gene>
<protein>
    <submittedName>
        <fullName evidence="2">Uncharacterized protein</fullName>
    </submittedName>
</protein>
<feature type="transmembrane region" description="Helical" evidence="1">
    <location>
        <begin position="82"/>
        <end position="106"/>
    </location>
</feature>
<accession>A0A0E2D911</accession>
<proteinExistence type="predicted"/>
<dbReference type="Proteomes" id="UP000001340">
    <property type="component" value="Unassembled WGS sequence"/>
</dbReference>
<organism evidence="2 3">
    <name type="scientific">Leptospira interrogans str. UI 12758</name>
    <dbReference type="NCBI Taxonomy" id="1049938"/>
    <lineage>
        <taxon>Bacteria</taxon>
        <taxon>Pseudomonadati</taxon>
        <taxon>Spirochaetota</taxon>
        <taxon>Spirochaetia</taxon>
        <taxon>Leptospirales</taxon>
        <taxon>Leptospiraceae</taxon>
        <taxon>Leptospira</taxon>
    </lineage>
</organism>
<evidence type="ECO:0000256" key="1">
    <source>
        <dbReference type="SAM" id="Phobius"/>
    </source>
</evidence>
<keyword evidence="1" id="KW-0812">Transmembrane</keyword>
<name>A0A0E2D911_LEPIR</name>
<sequence>MKISDRIALYTFLVLTIFILIFLFNLSLRANARNINLAISIEKTEAMSITSEDTIKDLKAIIAESNLDENRVRALLDSQQTFYLGIIGILSMLIAAISIASIARVISDSELRKSLLSIKEDISKQQEELRKETAYLSLRLEINELYSNVDEFTLTYENHTKEVQNLNTFNEYISDQIITLFTDLKYDYSKKKILIAHDFIVGLDHFAREVGFVDREADYDINTNMPLNRAIICMKMLLGKEQMEKILSELKVTWEDEENLLLD</sequence>
<reference evidence="2 3" key="1">
    <citation type="submission" date="2012-10" db="EMBL/GenBank/DDBJ databases">
        <authorList>
            <person name="Harkins D.M."/>
            <person name="Durkin A.S."/>
            <person name="Brinkac L.M."/>
            <person name="Haft D.H."/>
            <person name="Selengut J.D."/>
            <person name="Sanka R."/>
            <person name="DePew J."/>
            <person name="Purushe J."/>
            <person name="Chanthongthip A."/>
            <person name="Lattana O."/>
            <person name="Phetsouvanh R."/>
            <person name="Newton P.N."/>
            <person name="Vinetz J.M."/>
            <person name="Sutton G.G."/>
            <person name="Nierman W.C."/>
            <person name="Fouts D.E."/>
        </authorList>
    </citation>
    <scope>NUCLEOTIDE SEQUENCE [LARGE SCALE GENOMIC DNA]</scope>
    <source>
        <strain evidence="2 3">UI 12758</strain>
    </source>
</reference>
<dbReference type="EMBL" id="AHNR02000014">
    <property type="protein sequence ID" value="EKR56550.1"/>
    <property type="molecule type" value="Genomic_DNA"/>
</dbReference>
<keyword evidence="1" id="KW-1133">Transmembrane helix</keyword>
<keyword evidence="1" id="KW-0472">Membrane</keyword>
<dbReference type="RefSeq" id="WP_000703027.1">
    <property type="nucleotide sequence ID" value="NZ_AHNR02000014.1"/>
</dbReference>
<dbReference type="AlphaFoldDB" id="A0A0E2D911"/>
<evidence type="ECO:0000313" key="2">
    <source>
        <dbReference type="EMBL" id="EKR56550.1"/>
    </source>
</evidence>
<feature type="transmembrane region" description="Helical" evidence="1">
    <location>
        <begin position="7"/>
        <end position="28"/>
    </location>
</feature>
<evidence type="ECO:0000313" key="3">
    <source>
        <dbReference type="Proteomes" id="UP000001340"/>
    </source>
</evidence>